<dbReference type="InterPro" id="IPR036291">
    <property type="entry name" value="NAD(P)-bd_dom_sf"/>
</dbReference>
<dbReference type="AlphaFoldDB" id="A0A419AC73"/>
<proteinExistence type="inferred from homology"/>
<keyword evidence="3" id="KW-0520">NAD</keyword>
<dbReference type="OrthoDB" id="9793626at2"/>
<dbReference type="InterPro" id="IPR006140">
    <property type="entry name" value="D-isomer_DH_NAD-bd"/>
</dbReference>
<dbReference type="InterPro" id="IPR029753">
    <property type="entry name" value="D-isomer_DH_CS"/>
</dbReference>
<accession>A0A419AC73</accession>
<protein>
    <submittedName>
        <fullName evidence="7">3-phosphoglycerate dehydrogenase</fullName>
    </submittedName>
</protein>
<dbReference type="PROSITE" id="PS00670">
    <property type="entry name" value="D_2_HYDROXYACID_DH_2"/>
    <property type="match status" value="1"/>
</dbReference>
<dbReference type="Gene3D" id="3.40.50.720">
    <property type="entry name" value="NAD(P)-binding Rossmann-like Domain"/>
    <property type="match status" value="2"/>
</dbReference>
<dbReference type="GO" id="GO:0016616">
    <property type="term" value="F:oxidoreductase activity, acting on the CH-OH group of donors, NAD or NADP as acceptor"/>
    <property type="evidence" value="ECO:0007669"/>
    <property type="project" value="InterPro"/>
</dbReference>
<feature type="domain" description="D-isomer specific 2-hydroxyacid dehydrogenase catalytic" evidence="5">
    <location>
        <begin position="27"/>
        <end position="313"/>
    </location>
</feature>
<dbReference type="SUPFAM" id="SSF51735">
    <property type="entry name" value="NAD(P)-binding Rossmann-fold domains"/>
    <property type="match status" value="1"/>
</dbReference>
<dbReference type="EMBL" id="QZEW01000004">
    <property type="protein sequence ID" value="RJL21558.1"/>
    <property type="molecule type" value="Genomic_DNA"/>
</dbReference>
<dbReference type="InterPro" id="IPR006139">
    <property type="entry name" value="D-isomer_2_OHA_DH_cat_dom"/>
</dbReference>
<feature type="domain" description="D-isomer specific 2-hydroxyacid dehydrogenase NAD-binding" evidence="6">
    <location>
        <begin position="107"/>
        <end position="288"/>
    </location>
</feature>
<dbReference type="PANTHER" id="PTHR43761:SF1">
    <property type="entry name" value="D-ISOMER SPECIFIC 2-HYDROXYACID DEHYDROGENASE CATALYTIC DOMAIN-CONTAINING PROTEIN-RELATED"/>
    <property type="match status" value="1"/>
</dbReference>
<evidence type="ECO:0000259" key="5">
    <source>
        <dbReference type="Pfam" id="PF00389"/>
    </source>
</evidence>
<comment type="caution">
    <text evidence="7">The sequence shown here is derived from an EMBL/GenBank/DDBJ whole genome shotgun (WGS) entry which is preliminary data.</text>
</comment>
<evidence type="ECO:0000256" key="4">
    <source>
        <dbReference type="RuleBase" id="RU003719"/>
    </source>
</evidence>
<sequence>MKAVVSEFMEEDILREQLAGWDILYRPDLVEDRQGLLAALADADALIVRNRTRVDAELLARAPRLRVVGRLGVGLDNIDLAACKAAGVAVCPATGANDVSVAEYVIGAAMVLLRGTFAMPSRLAGGDWARNALMNGREMQGKRLGLVGFGSIARETALRGQAMGMRVAAHDPFVAAEDPAWTTPLGRIEPAGLDRILRQSDVISLHVPLTDATRHLIGPEAIAAMKDGAILVNAARGGVVDEAALAQALAAGRLGGAALDVFETEPLPADQARAFADLPNVILTPHIAGLSRESNRRVSEVTVASVRAHLAGEA</sequence>
<organism evidence="7 8">
    <name type="scientific">Paracoccus siganidrum</name>
    <dbReference type="NCBI Taxonomy" id="1276757"/>
    <lineage>
        <taxon>Bacteria</taxon>
        <taxon>Pseudomonadati</taxon>
        <taxon>Pseudomonadota</taxon>
        <taxon>Alphaproteobacteria</taxon>
        <taxon>Rhodobacterales</taxon>
        <taxon>Paracoccaceae</taxon>
        <taxon>Paracoccus</taxon>
    </lineage>
</organism>
<dbReference type="PROSITE" id="PS00671">
    <property type="entry name" value="D_2_HYDROXYACID_DH_3"/>
    <property type="match status" value="1"/>
</dbReference>
<comment type="similarity">
    <text evidence="1 4">Belongs to the D-isomer specific 2-hydroxyacid dehydrogenase family.</text>
</comment>
<dbReference type="CDD" id="cd12173">
    <property type="entry name" value="PGDH_4"/>
    <property type="match status" value="1"/>
</dbReference>
<dbReference type="InterPro" id="IPR050418">
    <property type="entry name" value="D-iso_2-hydroxyacid_DH_PdxB"/>
</dbReference>
<reference evidence="8" key="1">
    <citation type="submission" date="2018-09" db="EMBL/GenBank/DDBJ databases">
        <title>Paracoccus onubensis nov. sp. a moderate halophilic bacterium isolated from Gruta de las Maravillas (Aracena, Spain).</title>
        <authorList>
            <person name="Jurado V."/>
            <person name="Gutierrez-Patricio S."/>
            <person name="Gonzalez-Pimentel J.L."/>
            <person name="Miller A.Z."/>
            <person name="Laiz L."/>
            <person name="Saiz-Jimenez C."/>
        </authorList>
    </citation>
    <scope>NUCLEOTIDE SEQUENCE [LARGE SCALE GENOMIC DNA]</scope>
    <source>
        <strain evidence="8">DSM 26381</strain>
    </source>
</reference>
<keyword evidence="2 4" id="KW-0560">Oxidoreductase</keyword>
<evidence type="ECO:0000313" key="7">
    <source>
        <dbReference type="EMBL" id="RJL21558.1"/>
    </source>
</evidence>
<dbReference type="Pfam" id="PF00389">
    <property type="entry name" value="2-Hacid_dh"/>
    <property type="match status" value="1"/>
</dbReference>
<evidence type="ECO:0000256" key="2">
    <source>
        <dbReference type="ARBA" id="ARBA00023002"/>
    </source>
</evidence>
<evidence type="ECO:0000256" key="1">
    <source>
        <dbReference type="ARBA" id="ARBA00005854"/>
    </source>
</evidence>
<dbReference type="GO" id="GO:0051287">
    <property type="term" value="F:NAD binding"/>
    <property type="evidence" value="ECO:0007669"/>
    <property type="project" value="InterPro"/>
</dbReference>
<dbReference type="SUPFAM" id="SSF52283">
    <property type="entry name" value="Formate/glycerate dehydrogenase catalytic domain-like"/>
    <property type="match status" value="1"/>
</dbReference>
<evidence type="ECO:0000313" key="8">
    <source>
        <dbReference type="Proteomes" id="UP000283587"/>
    </source>
</evidence>
<name>A0A419AC73_9RHOB</name>
<dbReference type="RefSeq" id="WP_119896407.1">
    <property type="nucleotide sequence ID" value="NZ_QNRC01000021.1"/>
</dbReference>
<evidence type="ECO:0000256" key="3">
    <source>
        <dbReference type="ARBA" id="ARBA00023027"/>
    </source>
</evidence>
<evidence type="ECO:0000259" key="6">
    <source>
        <dbReference type="Pfam" id="PF02826"/>
    </source>
</evidence>
<dbReference type="FunFam" id="3.40.50.720:FF:000203">
    <property type="entry name" value="D-3-phosphoglycerate dehydrogenase (SerA)"/>
    <property type="match status" value="1"/>
</dbReference>
<dbReference type="Proteomes" id="UP000283587">
    <property type="component" value="Unassembled WGS sequence"/>
</dbReference>
<keyword evidence="8" id="KW-1185">Reference proteome</keyword>
<gene>
    <name evidence="7" type="ORF">D3P05_01440</name>
</gene>
<dbReference type="PANTHER" id="PTHR43761">
    <property type="entry name" value="D-ISOMER SPECIFIC 2-HYDROXYACID DEHYDROGENASE FAMILY PROTEIN (AFU_ORTHOLOGUE AFUA_1G13630)"/>
    <property type="match status" value="1"/>
</dbReference>
<dbReference type="Pfam" id="PF02826">
    <property type="entry name" value="2-Hacid_dh_C"/>
    <property type="match status" value="1"/>
</dbReference>